<protein>
    <submittedName>
        <fullName evidence="1">Uncharacterized protein</fullName>
    </submittedName>
</protein>
<accession>A0AAQ4EF33</accession>
<keyword evidence="2" id="KW-1185">Reference proteome</keyword>
<gene>
    <name evidence="1" type="ORF">V5799_012214</name>
</gene>
<dbReference type="Proteomes" id="UP001321473">
    <property type="component" value="Unassembled WGS sequence"/>
</dbReference>
<sequence>MLNLLRCTAPQDHRISEGTLEVATTRTTKRCGPGVVAGRRPGVEAMLAMRRPHAHGPIPCCISPNESDAPPPPAIGSRVCIPAAEQPSQTWRPTPSAIE</sequence>
<evidence type="ECO:0000313" key="1">
    <source>
        <dbReference type="EMBL" id="KAK8773252.1"/>
    </source>
</evidence>
<dbReference type="AlphaFoldDB" id="A0AAQ4EF33"/>
<evidence type="ECO:0000313" key="2">
    <source>
        <dbReference type="Proteomes" id="UP001321473"/>
    </source>
</evidence>
<organism evidence="1 2">
    <name type="scientific">Amblyomma americanum</name>
    <name type="common">Lone star tick</name>
    <dbReference type="NCBI Taxonomy" id="6943"/>
    <lineage>
        <taxon>Eukaryota</taxon>
        <taxon>Metazoa</taxon>
        <taxon>Ecdysozoa</taxon>
        <taxon>Arthropoda</taxon>
        <taxon>Chelicerata</taxon>
        <taxon>Arachnida</taxon>
        <taxon>Acari</taxon>
        <taxon>Parasitiformes</taxon>
        <taxon>Ixodida</taxon>
        <taxon>Ixodoidea</taxon>
        <taxon>Ixodidae</taxon>
        <taxon>Amblyomminae</taxon>
        <taxon>Amblyomma</taxon>
    </lineage>
</organism>
<dbReference type="EMBL" id="JARKHS020017165">
    <property type="protein sequence ID" value="KAK8773252.1"/>
    <property type="molecule type" value="Genomic_DNA"/>
</dbReference>
<name>A0AAQ4EF33_AMBAM</name>
<comment type="caution">
    <text evidence="1">The sequence shown here is derived from an EMBL/GenBank/DDBJ whole genome shotgun (WGS) entry which is preliminary data.</text>
</comment>
<proteinExistence type="predicted"/>
<reference evidence="1 2" key="1">
    <citation type="journal article" date="2023" name="Arcadia Sci">
        <title>De novo assembly of a long-read Amblyomma americanum tick genome.</title>
        <authorList>
            <person name="Chou S."/>
            <person name="Poskanzer K.E."/>
            <person name="Rollins M."/>
            <person name="Thuy-Boun P.S."/>
        </authorList>
    </citation>
    <scope>NUCLEOTIDE SEQUENCE [LARGE SCALE GENOMIC DNA]</scope>
    <source>
        <strain evidence="1">F_SG_1</strain>
        <tissue evidence="1">Salivary glands</tissue>
    </source>
</reference>